<dbReference type="InterPro" id="IPR001811">
    <property type="entry name" value="Chemokine_IL8-like_dom"/>
</dbReference>
<comment type="caution">
    <text evidence="5">The sequence shown here is derived from an EMBL/GenBank/DDBJ whole genome shotgun (WGS) entry which is preliminary data.</text>
</comment>
<evidence type="ECO:0000256" key="2">
    <source>
        <dbReference type="ARBA" id="ARBA00022514"/>
    </source>
</evidence>
<keyword evidence="3" id="KW-0732">Signal</keyword>
<dbReference type="FunFam" id="2.40.50.40:FF:000002">
    <property type="entry name" value="C-C motif chemokine"/>
    <property type="match status" value="1"/>
</dbReference>
<dbReference type="PANTHER" id="PTHR12015">
    <property type="entry name" value="SMALL INDUCIBLE CYTOKINE A"/>
    <property type="match status" value="1"/>
</dbReference>
<keyword evidence="2" id="KW-0202">Cytokine</keyword>
<feature type="domain" description="Chemokine interleukin-8-like" evidence="4">
    <location>
        <begin position="28"/>
        <end position="86"/>
    </location>
</feature>
<evidence type="ECO:0000256" key="1">
    <source>
        <dbReference type="ARBA" id="ARBA00010868"/>
    </source>
</evidence>
<keyword evidence="6" id="KW-1185">Reference proteome</keyword>
<gene>
    <name evidence="5" type="ORF">UPYG_G00091390</name>
</gene>
<reference evidence="5 6" key="1">
    <citation type="submission" date="2024-06" db="EMBL/GenBank/DDBJ databases">
        <authorList>
            <person name="Pan Q."/>
            <person name="Wen M."/>
            <person name="Jouanno E."/>
            <person name="Zahm M."/>
            <person name="Klopp C."/>
            <person name="Cabau C."/>
            <person name="Louis A."/>
            <person name="Berthelot C."/>
            <person name="Parey E."/>
            <person name="Roest Crollius H."/>
            <person name="Montfort J."/>
            <person name="Robinson-Rechavi M."/>
            <person name="Bouchez O."/>
            <person name="Lampietro C."/>
            <person name="Lopez Roques C."/>
            <person name="Donnadieu C."/>
            <person name="Postlethwait J."/>
            <person name="Bobe J."/>
            <person name="Verreycken H."/>
            <person name="Guiguen Y."/>
        </authorList>
    </citation>
    <scope>NUCLEOTIDE SEQUENCE [LARGE SCALE GENOMIC DNA]</scope>
    <source>
        <strain evidence="5">Up_M1</strain>
        <tissue evidence="5">Testis</tissue>
    </source>
</reference>
<dbReference type="Pfam" id="PF00048">
    <property type="entry name" value="IL8"/>
    <property type="match status" value="1"/>
</dbReference>
<dbReference type="InterPro" id="IPR039809">
    <property type="entry name" value="Chemokine_b/g/d"/>
</dbReference>
<dbReference type="GO" id="GO:0005125">
    <property type="term" value="F:cytokine activity"/>
    <property type="evidence" value="ECO:0007669"/>
    <property type="project" value="UniProtKB-KW"/>
</dbReference>
<dbReference type="EMBL" id="JAGEUA010000002">
    <property type="protein sequence ID" value="KAL1007769.1"/>
    <property type="molecule type" value="Genomic_DNA"/>
</dbReference>
<dbReference type="SUPFAM" id="SSF54117">
    <property type="entry name" value="Interleukin 8-like chemokines"/>
    <property type="match status" value="1"/>
</dbReference>
<sequence length="98" mass="10980">MKNLTALLLLGLVCCFHMMHAAPLALENTDCCMKRLKIKIPLNLVASARKTSGTCFLKAIIFTTTKGNQFCLDPTQPWVRNYMTKLKNRSVAAKTTMM</sequence>
<name>A0ABD0XFU5_UMBPY</name>
<dbReference type="Proteomes" id="UP001557470">
    <property type="component" value="Unassembled WGS sequence"/>
</dbReference>
<organism evidence="5 6">
    <name type="scientific">Umbra pygmaea</name>
    <name type="common">Eastern mudminnow</name>
    <dbReference type="NCBI Taxonomy" id="75934"/>
    <lineage>
        <taxon>Eukaryota</taxon>
        <taxon>Metazoa</taxon>
        <taxon>Chordata</taxon>
        <taxon>Craniata</taxon>
        <taxon>Vertebrata</taxon>
        <taxon>Euteleostomi</taxon>
        <taxon>Actinopterygii</taxon>
        <taxon>Neopterygii</taxon>
        <taxon>Teleostei</taxon>
        <taxon>Protacanthopterygii</taxon>
        <taxon>Esociformes</taxon>
        <taxon>Umbridae</taxon>
        <taxon>Umbra</taxon>
    </lineage>
</organism>
<evidence type="ECO:0000313" key="6">
    <source>
        <dbReference type="Proteomes" id="UP001557470"/>
    </source>
</evidence>
<dbReference type="Gene3D" id="2.40.50.40">
    <property type="match status" value="1"/>
</dbReference>
<dbReference type="SMART" id="SM00199">
    <property type="entry name" value="SCY"/>
    <property type="match status" value="1"/>
</dbReference>
<evidence type="ECO:0000256" key="3">
    <source>
        <dbReference type="SAM" id="SignalP"/>
    </source>
</evidence>
<protein>
    <recommendedName>
        <fullName evidence="4">Chemokine interleukin-8-like domain-containing protein</fullName>
    </recommendedName>
</protein>
<dbReference type="GO" id="GO:0005615">
    <property type="term" value="C:extracellular space"/>
    <property type="evidence" value="ECO:0007669"/>
    <property type="project" value="UniProtKB-KW"/>
</dbReference>
<dbReference type="CDD" id="cd00272">
    <property type="entry name" value="Chemokine_CC"/>
    <property type="match status" value="1"/>
</dbReference>
<feature type="signal peptide" evidence="3">
    <location>
        <begin position="1"/>
        <end position="21"/>
    </location>
</feature>
<dbReference type="InterPro" id="IPR036048">
    <property type="entry name" value="Interleukin_8-like_sf"/>
</dbReference>
<evidence type="ECO:0000259" key="4">
    <source>
        <dbReference type="SMART" id="SM00199"/>
    </source>
</evidence>
<dbReference type="AlphaFoldDB" id="A0ABD0XFU5"/>
<accession>A0ABD0XFU5</accession>
<comment type="similarity">
    <text evidence="1">Belongs to the intercrine beta (chemokine CC) family.</text>
</comment>
<proteinExistence type="inferred from homology"/>
<evidence type="ECO:0000313" key="5">
    <source>
        <dbReference type="EMBL" id="KAL1007769.1"/>
    </source>
</evidence>
<feature type="chain" id="PRO_5044804111" description="Chemokine interleukin-8-like domain-containing protein" evidence="3">
    <location>
        <begin position="22"/>
        <end position="98"/>
    </location>
</feature>